<comment type="caution">
    <text evidence="3">The sequence shown here is derived from an EMBL/GenBank/DDBJ whole genome shotgun (WGS) entry which is preliminary data.</text>
</comment>
<dbReference type="Proteomes" id="UP000285295">
    <property type="component" value="Unassembled WGS sequence"/>
</dbReference>
<dbReference type="EMBL" id="SAUX01000053">
    <property type="protein sequence ID" value="RWR25509.1"/>
    <property type="molecule type" value="Genomic_DNA"/>
</dbReference>
<protein>
    <submittedName>
        <fullName evidence="3">Uncharacterized protein</fullName>
    </submittedName>
</protein>
<gene>
    <name evidence="3" type="ORF">D2T31_05045</name>
    <name evidence="2" type="ORF">D2T31_21800</name>
</gene>
<evidence type="ECO:0000313" key="2">
    <source>
        <dbReference type="EMBL" id="RWR25509.1"/>
    </source>
</evidence>
<dbReference type="EMBL" id="SAUX01000004">
    <property type="protein sequence ID" value="RWR31367.1"/>
    <property type="molecule type" value="Genomic_DNA"/>
</dbReference>
<keyword evidence="1" id="KW-1133">Transmembrane helix</keyword>
<keyword evidence="1" id="KW-0472">Membrane</keyword>
<accession>A0A443KEW3</accession>
<sequence>MKKMQLNSDGSAHGAVSGRWGGSVILSAVILSAVSALGGAYFGYLSASRQSDVEAAKLAISIIQSQPEGDKGVTARRFGIDLLVRSTGIEINSVERAAWVNGTATFDLLGSAKSLQLMDLTPCNGWSEDTPATEAELVRAILAERTGRLCANIKLSQVKSLIDPIDPVITLQKAGRLRD</sequence>
<proteinExistence type="predicted"/>
<organism evidence="3 4">
    <name type="scientific">Paenirhodobacter populi</name>
    <dbReference type="NCBI Taxonomy" id="2306993"/>
    <lineage>
        <taxon>Bacteria</taxon>
        <taxon>Pseudomonadati</taxon>
        <taxon>Pseudomonadota</taxon>
        <taxon>Alphaproteobacteria</taxon>
        <taxon>Rhodobacterales</taxon>
        <taxon>Rhodobacter group</taxon>
        <taxon>Paenirhodobacter</taxon>
    </lineage>
</organism>
<keyword evidence="1" id="KW-0812">Transmembrane</keyword>
<dbReference type="RefSeq" id="WP_128236548.1">
    <property type="nucleotide sequence ID" value="NZ_SAUX01000004.1"/>
</dbReference>
<reference evidence="3 4" key="2">
    <citation type="submission" date="2019-01" db="EMBL/GenBank/DDBJ databases">
        <authorList>
            <person name="Li Y."/>
        </authorList>
    </citation>
    <scope>NUCLEOTIDE SEQUENCE [LARGE SCALE GENOMIC DNA]</scope>
    <source>
        <strain evidence="3 4">D19-10-3-21</strain>
    </source>
</reference>
<evidence type="ECO:0000313" key="3">
    <source>
        <dbReference type="EMBL" id="RWR31367.1"/>
    </source>
</evidence>
<dbReference type="OrthoDB" id="8163964at2"/>
<reference evidence="3 4" key="1">
    <citation type="submission" date="2019-01" db="EMBL/GenBank/DDBJ databases">
        <title>Sinorhodobacter populi sp. nov. isolated from the symptomatic bark tissue of Populus euramericana canker.</title>
        <authorList>
            <person name="Xu G."/>
        </authorList>
    </citation>
    <scope>NUCLEOTIDE SEQUENCE [LARGE SCALE GENOMIC DNA]</scope>
    <source>
        <strain evidence="3 4">D19-10-3-21</strain>
    </source>
</reference>
<evidence type="ECO:0000256" key="1">
    <source>
        <dbReference type="SAM" id="Phobius"/>
    </source>
</evidence>
<name>A0A443KEW3_9RHOB</name>
<feature type="transmembrane region" description="Helical" evidence="1">
    <location>
        <begin position="20"/>
        <end position="42"/>
    </location>
</feature>
<evidence type="ECO:0000313" key="4">
    <source>
        <dbReference type="Proteomes" id="UP000285295"/>
    </source>
</evidence>
<dbReference type="AlphaFoldDB" id="A0A443KEW3"/>